<accession>A0A1I7XVF0</accession>
<evidence type="ECO:0000313" key="3">
    <source>
        <dbReference type="WBParaSite" id="Hba_21513"/>
    </source>
</evidence>
<dbReference type="WBParaSite" id="Hba_21513">
    <property type="protein sequence ID" value="Hba_21513"/>
    <property type="gene ID" value="Hba_21513"/>
</dbReference>
<keyword evidence="1" id="KW-0812">Transmembrane</keyword>
<feature type="transmembrane region" description="Helical" evidence="1">
    <location>
        <begin position="49"/>
        <end position="69"/>
    </location>
</feature>
<proteinExistence type="predicted"/>
<reference evidence="3" key="1">
    <citation type="submission" date="2016-11" db="UniProtKB">
        <authorList>
            <consortium name="WormBaseParasite"/>
        </authorList>
    </citation>
    <scope>IDENTIFICATION</scope>
</reference>
<dbReference type="Proteomes" id="UP000095283">
    <property type="component" value="Unplaced"/>
</dbReference>
<organism evidence="2 3">
    <name type="scientific">Heterorhabditis bacteriophora</name>
    <name type="common">Entomopathogenic nematode worm</name>
    <dbReference type="NCBI Taxonomy" id="37862"/>
    <lineage>
        <taxon>Eukaryota</taxon>
        <taxon>Metazoa</taxon>
        <taxon>Ecdysozoa</taxon>
        <taxon>Nematoda</taxon>
        <taxon>Chromadorea</taxon>
        <taxon>Rhabditida</taxon>
        <taxon>Rhabditina</taxon>
        <taxon>Rhabditomorpha</taxon>
        <taxon>Strongyloidea</taxon>
        <taxon>Heterorhabditidae</taxon>
        <taxon>Heterorhabditis</taxon>
    </lineage>
</organism>
<sequence>MFYFIYISFKCQLFVEESSSDEYKRKAYEEMEKSKEWNFYSEGFSVECYVYSLIITTLTIIGLISTLYYTSLTPYPPDLTTYYADYGRTTCDDTWPGLPRRNCSSFRCS</sequence>
<name>A0A1I7XVF0_HETBA</name>
<keyword evidence="1" id="KW-0472">Membrane</keyword>
<evidence type="ECO:0000313" key="2">
    <source>
        <dbReference type="Proteomes" id="UP000095283"/>
    </source>
</evidence>
<keyword evidence="2" id="KW-1185">Reference proteome</keyword>
<protein>
    <submittedName>
        <fullName evidence="3">Col_cuticle_N domain-containing protein</fullName>
    </submittedName>
</protein>
<evidence type="ECO:0000256" key="1">
    <source>
        <dbReference type="SAM" id="Phobius"/>
    </source>
</evidence>
<dbReference type="AlphaFoldDB" id="A0A1I7XVF0"/>
<keyword evidence="1" id="KW-1133">Transmembrane helix</keyword>